<evidence type="ECO:0000313" key="9">
    <source>
        <dbReference type="EMBL" id="ETW82283.1"/>
    </source>
</evidence>
<dbReference type="Pfam" id="PF00484">
    <property type="entry name" value="Pro_CA"/>
    <property type="match status" value="1"/>
</dbReference>
<keyword evidence="5 8" id="KW-0456">Lyase</keyword>
<evidence type="ECO:0000256" key="5">
    <source>
        <dbReference type="ARBA" id="ARBA00023239"/>
    </source>
</evidence>
<comment type="function">
    <text evidence="8">Reversible hydration of carbon dioxide.</text>
</comment>
<dbReference type="PANTHER" id="PTHR11002">
    <property type="entry name" value="CARBONIC ANHYDRASE"/>
    <property type="match status" value="1"/>
</dbReference>
<feature type="binding site" evidence="7">
    <location>
        <position position="66"/>
    </location>
    <ligand>
        <name>Zn(2+)</name>
        <dbReference type="ChEBI" id="CHEBI:29105"/>
    </ligand>
</feature>
<dbReference type="GO" id="GO:0071244">
    <property type="term" value="P:cellular response to carbon dioxide"/>
    <property type="evidence" value="ECO:0007669"/>
    <property type="project" value="TreeGrafter"/>
</dbReference>
<dbReference type="FunCoup" id="W4K936">
    <property type="interactions" value="258"/>
</dbReference>
<dbReference type="RefSeq" id="XP_009546817.1">
    <property type="nucleotide sequence ID" value="XM_009548522.1"/>
</dbReference>
<comment type="similarity">
    <text evidence="1 8">Belongs to the beta-class carbonic anhydrase family.</text>
</comment>
<dbReference type="SUPFAM" id="SSF53056">
    <property type="entry name" value="beta-carbonic anhydrase, cab"/>
    <property type="match status" value="1"/>
</dbReference>
<dbReference type="HOGENOM" id="CLU_053879_3_2_1"/>
<feature type="binding site" evidence="7">
    <location>
        <position position="63"/>
    </location>
    <ligand>
        <name>Zn(2+)</name>
        <dbReference type="ChEBI" id="CHEBI:29105"/>
    </ligand>
</feature>
<name>W4K936_HETIT</name>
<evidence type="ECO:0000256" key="7">
    <source>
        <dbReference type="PIRSR" id="PIRSR601765-1"/>
    </source>
</evidence>
<dbReference type="GO" id="GO:0034599">
    <property type="term" value="P:cellular response to oxidative stress"/>
    <property type="evidence" value="ECO:0007669"/>
    <property type="project" value="TreeGrafter"/>
</dbReference>
<dbReference type="EMBL" id="KI925458">
    <property type="protein sequence ID" value="ETW82283.1"/>
    <property type="molecule type" value="Genomic_DNA"/>
</dbReference>
<organism evidence="9 10">
    <name type="scientific">Heterobasidion irregulare (strain TC 32-1)</name>
    <dbReference type="NCBI Taxonomy" id="747525"/>
    <lineage>
        <taxon>Eukaryota</taxon>
        <taxon>Fungi</taxon>
        <taxon>Dikarya</taxon>
        <taxon>Basidiomycota</taxon>
        <taxon>Agaricomycotina</taxon>
        <taxon>Agaricomycetes</taxon>
        <taxon>Russulales</taxon>
        <taxon>Bondarzewiaceae</taxon>
        <taxon>Heterobasidion</taxon>
        <taxon>Heterobasidion annosum species complex</taxon>
    </lineage>
</organism>
<protein>
    <recommendedName>
        <fullName evidence="2 8">Carbonic anhydrase</fullName>
        <ecNumber evidence="2 8">4.2.1.1</ecNumber>
    </recommendedName>
    <alternativeName>
        <fullName evidence="8">Carbonate dehydratase</fullName>
    </alternativeName>
</protein>
<keyword evidence="4 7" id="KW-0862">Zinc</keyword>
<evidence type="ECO:0000256" key="1">
    <source>
        <dbReference type="ARBA" id="ARBA00006217"/>
    </source>
</evidence>
<evidence type="ECO:0000313" key="10">
    <source>
        <dbReference type="Proteomes" id="UP000030671"/>
    </source>
</evidence>
<dbReference type="KEGG" id="hir:HETIRDRAFT_317597"/>
<feature type="non-terminal residue" evidence="9">
    <location>
        <position position="1"/>
    </location>
</feature>
<keyword evidence="3 7" id="KW-0479">Metal-binding</keyword>
<dbReference type="InterPro" id="IPR036874">
    <property type="entry name" value="Carbonic_anhydrase_sf"/>
</dbReference>
<evidence type="ECO:0000256" key="3">
    <source>
        <dbReference type="ARBA" id="ARBA00022723"/>
    </source>
</evidence>
<dbReference type="GO" id="GO:0004089">
    <property type="term" value="F:carbonate dehydratase activity"/>
    <property type="evidence" value="ECO:0007669"/>
    <property type="project" value="UniProtKB-UniRule"/>
</dbReference>
<feature type="binding site" evidence="7">
    <location>
        <position position="9"/>
    </location>
    <ligand>
        <name>Zn(2+)</name>
        <dbReference type="ChEBI" id="CHEBI:29105"/>
    </ligand>
</feature>
<proteinExistence type="inferred from homology"/>
<dbReference type="InterPro" id="IPR001765">
    <property type="entry name" value="Carbonic_anhydrase"/>
</dbReference>
<dbReference type="GO" id="GO:0008270">
    <property type="term" value="F:zinc ion binding"/>
    <property type="evidence" value="ECO:0007669"/>
    <property type="project" value="UniProtKB-UniRule"/>
</dbReference>
<dbReference type="SMART" id="SM00947">
    <property type="entry name" value="Pro_CA"/>
    <property type="match status" value="1"/>
</dbReference>
<dbReference type="InParanoid" id="W4K936"/>
<dbReference type="Gene3D" id="3.40.1050.10">
    <property type="entry name" value="Carbonic anhydrase"/>
    <property type="match status" value="1"/>
</dbReference>
<dbReference type="EC" id="4.2.1.1" evidence="2 8"/>
<comment type="cofactor">
    <cofactor evidence="7">
        <name>Zn(2+)</name>
        <dbReference type="ChEBI" id="CHEBI:29105"/>
    </cofactor>
    <text evidence="7">Binds 1 zinc ion per subunit.</text>
</comment>
<accession>W4K936</accession>
<dbReference type="STRING" id="747525.W4K936"/>
<keyword evidence="10" id="KW-1185">Reference proteome</keyword>
<sequence>QLLFIGCSDSRVPESAVFSSEPGDVFVHRNIANQFHTDDDNALSVLTYGLQTLKIQDVVVVGHTHCGGAEASYKAVRGLPVSPLMPLQRWLVPLTTLAGKVTDPIPLPNTPEYEEQLQLLIEENVKAQVENITAQNVAAQVAGVARALEALRPLERPVRVHGLVYDIVSRKLRNLHVSVTVDEAGSTA</sequence>
<dbReference type="GeneID" id="20670433"/>
<feature type="binding site" evidence="7">
    <location>
        <position position="7"/>
    </location>
    <ligand>
        <name>Zn(2+)</name>
        <dbReference type="ChEBI" id="CHEBI:29105"/>
    </ligand>
</feature>
<gene>
    <name evidence="9" type="ORF">HETIRDRAFT_317597</name>
</gene>
<dbReference type="OrthoDB" id="10248475at2759"/>
<dbReference type="eggNOG" id="KOG1578">
    <property type="taxonomic scope" value="Eukaryota"/>
</dbReference>
<evidence type="ECO:0000256" key="2">
    <source>
        <dbReference type="ARBA" id="ARBA00012925"/>
    </source>
</evidence>
<comment type="catalytic activity">
    <reaction evidence="6 8">
        <text>hydrogencarbonate + H(+) = CO2 + H2O</text>
        <dbReference type="Rhea" id="RHEA:10748"/>
        <dbReference type="ChEBI" id="CHEBI:15377"/>
        <dbReference type="ChEBI" id="CHEBI:15378"/>
        <dbReference type="ChEBI" id="CHEBI:16526"/>
        <dbReference type="ChEBI" id="CHEBI:17544"/>
        <dbReference type="EC" id="4.2.1.1"/>
    </reaction>
</comment>
<reference evidence="9 10" key="1">
    <citation type="journal article" date="2012" name="New Phytol.">
        <title>Insight into trade-off between wood decay and parasitism from the genome of a fungal forest pathogen.</title>
        <authorList>
            <person name="Olson A."/>
            <person name="Aerts A."/>
            <person name="Asiegbu F."/>
            <person name="Belbahri L."/>
            <person name="Bouzid O."/>
            <person name="Broberg A."/>
            <person name="Canback B."/>
            <person name="Coutinho P.M."/>
            <person name="Cullen D."/>
            <person name="Dalman K."/>
            <person name="Deflorio G."/>
            <person name="van Diepen L.T."/>
            <person name="Dunand C."/>
            <person name="Duplessis S."/>
            <person name="Durling M."/>
            <person name="Gonthier P."/>
            <person name="Grimwood J."/>
            <person name="Fossdal C.G."/>
            <person name="Hansson D."/>
            <person name="Henrissat B."/>
            <person name="Hietala A."/>
            <person name="Himmelstrand K."/>
            <person name="Hoffmeister D."/>
            <person name="Hogberg N."/>
            <person name="James T.Y."/>
            <person name="Karlsson M."/>
            <person name="Kohler A."/>
            <person name="Kues U."/>
            <person name="Lee Y.H."/>
            <person name="Lin Y.C."/>
            <person name="Lind M."/>
            <person name="Lindquist E."/>
            <person name="Lombard V."/>
            <person name="Lucas S."/>
            <person name="Lunden K."/>
            <person name="Morin E."/>
            <person name="Murat C."/>
            <person name="Park J."/>
            <person name="Raffaello T."/>
            <person name="Rouze P."/>
            <person name="Salamov A."/>
            <person name="Schmutz J."/>
            <person name="Solheim H."/>
            <person name="Stahlberg J."/>
            <person name="Velez H."/>
            <person name="de Vries R.P."/>
            <person name="Wiebenga A."/>
            <person name="Woodward S."/>
            <person name="Yakovlev I."/>
            <person name="Garbelotto M."/>
            <person name="Martin F."/>
            <person name="Grigoriev I.V."/>
            <person name="Stenlid J."/>
        </authorList>
    </citation>
    <scope>NUCLEOTIDE SEQUENCE [LARGE SCALE GENOMIC DNA]</scope>
    <source>
        <strain evidence="9 10">TC 32-1</strain>
    </source>
</reference>
<evidence type="ECO:0000256" key="8">
    <source>
        <dbReference type="RuleBase" id="RU003956"/>
    </source>
</evidence>
<evidence type="ECO:0000256" key="4">
    <source>
        <dbReference type="ARBA" id="ARBA00022833"/>
    </source>
</evidence>
<evidence type="ECO:0000256" key="6">
    <source>
        <dbReference type="ARBA" id="ARBA00048348"/>
    </source>
</evidence>
<dbReference type="Proteomes" id="UP000030671">
    <property type="component" value="Unassembled WGS sequence"/>
</dbReference>
<dbReference type="PANTHER" id="PTHR11002:SF76">
    <property type="entry name" value="CARBONIC ANHYDRASE"/>
    <property type="match status" value="1"/>
</dbReference>
<dbReference type="AlphaFoldDB" id="W4K936"/>